<dbReference type="InterPro" id="IPR012677">
    <property type="entry name" value="Nucleotide-bd_a/b_plait_sf"/>
</dbReference>
<dbReference type="PANTHER" id="PTHR48028:SF4">
    <property type="entry name" value="SC35-LIKE SPLICING FACTOR"/>
    <property type="match status" value="1"/>
</dbReference>
<dbReference type="EMBL" id="GL984101">
    <property type="protein sequence ID" value="EGR29848.1"/>
    <property type="molecule type" value="Genomic_DNA"/>
</dbReference>
<evidence type="ECO:0000256" key="5">
    <source>
        <dbReference type="ARBA" id="ARBA00023242"/>
    </source>
</evidence>
<dbReference type="GO" id="GO:0003723">
    <property type="term" value="F:RNA binding"/>
    <property type="evidence" value="ECO:0007669"/>
    <property type="project" value="UniProtKB-UniRule"/>
</dbReference>
<accession>G0QY51</accession>
<protein>
    <submittedName>
        <fullName evidence="8">Polyadenylate-binding protein, putative</fullName>
    </submittedName>
</protein>
<dbReference type="PROSITE" id="PS50102">
    <property type="entry name" value="RRM"/>
    <property type="match status" value="1"/>
</dbReference>
<evidence type="ECO:0000256" key="2">
    <source>
        <dbReference type="ARBA" id="ARBA00022664"/>
    </source>
</evidence>
<name>G0QY51_ICHMU</name>
<proteinExistence type="predicted"/>
<dbReference type="CDD" id="cd00590">
    <property type="entry name" value="RRM_SF"/>
    <property type="match status" value="1"/>
</dbReference>
<dbReference type="FunCoup" id="G0QY51">
    <property type="interactions" value="157"/>
</dbReference>
<dbReference type="SMART" id="SM00360">
    <property type="entry name" value="RRM"/>
    <property type="match status" value="1"/>
</dbReference>
<dbReference type="GO" id="GO:0006397">
    <property type="term" value="P:mRNA processing"/>
    <property type="evidence" value="ECO:0007669"/>
    <property type="project" value="UniProtKB-KW"/>
</dbReference>
<dbReference type="InterPro" id="IPR000504">
    <property type="entry name" value="RRM_dom"/>
</dbReference>
<keyword evidence="3 6" id="KW-0694">RNA-binding</keyword>
<dbReference type="SUPFAM" id="SSF54928">
    <property type="entry name" value="RNA-binding domain, RBD"/>
    <property type="match status" value="1"/>
</dbReference>
<dbReference type="Proteomes" id="UP000008983">
    <property type="component" value="Unassembled WGS sequence"/>
</dbReference>
<dbReference type="Gene3D" id="3.30.70.330">
    <property type="match status" value="1"/>
</dbReference>
<dbReference type="Pfam" id="PF00076">
    <property type="entry name" value="RRM_1"/>
    <property type="match status" value="1"/>
</dbReference>
<reference evidence="8 9" key="1">
    <citation type="submission" date="2011-07" db="EMBL/GenBank/DDBJ databases">
        <authorList>
            <person name="Coyne R."/>
            <person name="Brami D."/>
            <person name="Johnson J."/>
            <person name="Hostetler J."/>
            <person name="Hannick L."/>
            <person name="Clark T."/>
            <person name="Cassidy-Hanley D."/>
            <person name="Inman J."/>
        </authorList>
    </citation>
    <scope>NUCLEOTIDE SEQUENCE [LARGE SCALE GENOMIC DNA]</scope>
    <source>
        <strain evidence="8 9">G5</strain>
    </source>
</reference>
<evidence type="ECO:0000256" key="1">
    <source>
        <dbReference type="ARBA" id="ARBA00004123"/>
    </source>
</evidence>
<dbReference type="RefSeq" id="XP_004031084.1">
    <property type="nucleotide sequence ID" value="XM_004031036.1"/>
</dbReference>
<keyword evidence="5" id="KW-0539">Nucleus</keyword>
<keyword evidence="9" id="KW-1185">Reference proteome</keyword>
<evidence type="ECO:0000313" key="9">
    <source>
        <dbReference type="Proteomes" id="UP000008983"/>
    </source>
</evidence>
<dbReference type="GO" id="GO:0005634">
    <property type="term" value="C:nucleus"/>
    <property type="evidence" value="ECO:0007669"/>
    <property type="project" value="UniProtKB-SubCell"/>
</dbReference>
<dbReference type="PANTHER" id="PTHR48028">
    <property type="entry name" value="GLYCINE-RICH RNA-BINDING PROTEIN RZ1A"/>
    <property type="match status" value="1"/>
</dbReference>
<dbReference type="STRING" id="857967.G0QY51"/>
<gene>
    <name evidence="8" type="ORF">IMG5_147470</name>
</gene>
<dbReference type="InterPro" id="IPR051106">
    <property type="entry name" value="RNA-bind/splicing_reg"/>
</dbReference>
<sequence length="179" mass="21090">MKVQANDEISLDDLAKKYTIVSKIQRIKGNIQKQDKQKKGVIRRTGNYRQRKINKIPEFKKRIVKAYNLAPNITNEDFYTLFVKYGMVQKASIDVDQKGKSQEIGIVIYKEHHAAQRAIDDLNGVELEQRIITVEFMKEGGGFKDRNKFRYDRIQGVKKRGFFKNNKKFQKENDFKRNN</sequence>
<feature type="non-terminal residue" evidence="8">
    <location>
        <position position="179"/>
    </location>
</feature>
<evidence type="ECO:0000313" key="8">
    <source>
        <dbReference type="EMBL" id="EGR29848.1"/>
    </source>
</evidence>
<dbReference type="eggNOG" id="ENOG502RT49">
    <property type="taxonomic scope" value="Eukaryota"/>
</dbReference>
<feature type="domain" description="RRM" evidence="7">
    <location>
        <begin position="62"/>
        <end position="139"/>
    </location>
</feature>
<keyword evidence="2" id="KW-0507">mRNA processing</keyword>
<dbReference type="AlphaFoldDB" id="G0QY51"/>
<dbReference type="GeneID" id="14905959"/>
<dbReference type="InParanoid" id="G0QY51"/>
<organism evidence="8 9">
    <name type="scientific">Ichthyophthirius multifiliis</name>
    <name type="common">White spot disease agent</name>
    <name type="synonym">Ich</name>
    <dbReference type="NCBI Taxonomy" id="5932"/>
    <lineage>
        <taxon>Eukaryota</taxon>
        <taxon>Sar</taxon>
        <taxon>Alveolata</taxon>
        <taxon>Ciliophora</taxon>
        <taxon>Intramacronucleata</taxon>
        <taxon>Oligohymenophorea</taxon>
        <taxon>Hymenostomatida</taxon>
        <taxon>Ophryoglenina</taxon>
        <taxon>Ichthyophthirius</taxon>
    </lineage>
</organism>
<dbReference type="InterPro" id="IPR035979">
    <property type="entry name" value="RBD_domain_sf"/>
</dbReference>
<evidence type="ECO:0000256" key="3">
    <source>
        <dbReference type="ARBA" id="ARBA00022884"/>
    </source>
</evidence>
<dbReference type="OrthoDB" id="272703at2759"/>
<comment type="subcellular location">
    <subcellularLocation>
        <location evidence="1">Nucleus</location>
    </subcellularLocation>
</comment>
<dbReference type="GO" id="GO:0008380">
    <property type="term" value="P:RNA splicing"/>
    <property type="evidence" value="ECO:0007669"/>
    <property type="project" value="UniProtKB-KW"/>
</dbReference>
<keyword evidence="4" id="KW-0508">mRNA splicing</keyword>
<evidence type="ECO:0000256" key="6">
    <source>
        <dbReference type="PROSITE-ProRule" id="PRU00176"/>
    </source>
</evidence>
<evidence type="ECO:0000259" key="7">
    <source>
        <dbReference type="PROSITE" id="PS50102"/>
    </source>
</evidence>
<evidence type="ECO:0000256" key="4">
    <source>
        <dbReference type="ARBA" id="ARBA00023187"/>
    </source>
</evidence>